<dbReference type="InterPro" id="IPR003010">
    <property type="entry name" value="C-N_Hydrolase"/>
</dbReference>
<dbReference type="RefSeq" id="WP_186506596.1">
    <property type="nucleotide sequence ID" value="NZ_JACNEP010000006.1"/>
</dbReference>
<evidence type="ECO:0000313" key="4">
    <source>
        <dbReference type="Proteomes" id="UP000601768"/>
    </source>
</evidence>
<organism evidence="3 4">
    <name type="scientific">Neptunicella marina</name>
    <dbReference type="NCBI Taxonomy" id="2125989"/>
    <lineage>
        <taxon>Bacteria</taxon>
        <taxon>Pseudomonadati</taxon>
        <taxon>Pseudomonadota</taxon>
        <taxon>Gammaproteobacteria</taxon>
        <taxon>Alteromonadales</taxon>
        <taxon>Alteromonadaceae</taxon>
        <taxon>Neptunicella</taxon>
    </lineage>
</organism>
<accession>A0A8J6ITN8</accession>
<dbReference type="Proteomes" id="UP000601768">
    <property type="component" value="Unassembled WGS sequence"/>
</dbReference>
<reference evidence="3" key="1">
    <citation type="journal article" date="2018" name="Int. J. Syst. Evol. Microbiol.">
        <title>Neptunicella marina gen. nov., sp. nov., isolated from surface seawater.</title>
        <authorList>
            <person name="Liu X."/>
            <person name="Lai Q."/>
            <person name="Du Y."/>
            <person name="Zhang X."/>
            <person name="Liu Z."/>
            <person name="Sun F."/>
            <person name="Shao Z."/>
        </authorList>
    </citation>
    <scope>NUCLEOTIDE SEQUENCE</scope>
    <source>
        <strain evidence="3">S27-2</strain>
    </source>
</reference>
<keyword evidence="1 3" id="KW-0378">Hydrolase</keyword>
<dbReference type="InterPro" id="IPR036526">
    <property type="entry name" value="C-N_Hydrolase_sf"/>
</dbReference>
<dbReference type="PANTHER" id="PTHR23088">
    <property type="entry name" value="NITRILASE-RELATED"/>
    <property type="match status" value="1"/>
</dbReference>
<sequence length="268" mass="29536">MLQTLIALQMNSKTDPLLNLDWVEKTLTPLQKSGPTLVVLPECFACFGGGDKAQLALAEQKGHGPIQQRLSEIARRFGVWLVAGTMPLKCADHNKFTASCLVYDDQGQLVTEYQKVHLFDVEVNDNTRSYHESAHTQAGTRVVTFDSPFGKVGVAVCFDVRFPHLFQAMNKPDVIVLPSAFTKVTGEAHWQALLKCRSIENQCYLVAAGQTGIHENGRETYGHSQIVSPWGEVLAMKTSGTGLVMADMNLKDVAEIRQKMPLHPASLD</sequence>
<protein>
    <submittedName>
        <fullName evidence="3">Carbon-nitrogen hydrolase family protein</fullName>
    </submittedName>
</protein>
<feature type="domain" description="CN hydrolase" evidence="2">
    <location>
        <begin position="2"/>
        <end position="250"/>
    </location>
</feature>
<name>A0A8J6ITN8_9ALTE</name>
<dbReference type="PROSITE" id="PS50263">
    <property type="entry name" value="CN_HYDROLASE"/>
    <property type="match status" value="1"/>
</dbReference>
<comment type="caution">
    <text evidence="3">The sequence shown here is derived from an EMBL/GenBank/DDBJ whole genome shotgun (WGS) entry which is preliminary data.</text>
</comment>
<dbReference type="SUPFAM" id="SSF56317">
    <property type="entry name" value="Carbon-nitrogen hydrolase"/>
    <property type="match status" value="1"/>
</dbReference>
<dbReference type="InterPro" id="IPR045254">
    <property type="entry name" value="Nit1/2_C-N_Hydrolase"/>
</dbReference>
<reference evidence="3" key="2">
    <citation type="submission" date="2020-08" db="EMBL/GenBank/DDBJ databases">
        <authorList>
            <person name="Lai Q."/>
        </authorList>
    </citation>
    <scope>NUCLEOTIDE SEQUENCE</scope>
    <source>
        <strain evidence="3">S27-2</strain>
    </source>
</reference>
<dbReference type="Pfam" id="PF00795">
    <property type="entry name" value="CN_hydrolase"/>
    <property type="match status" value="1"/>
</dbReference>
<gene>
    <name evidence="3" type="ORF">H8B19_09545</name>
</gene>
<dbReference type="CDD" id="cd07572">
    <property type="entry name" value="nit"/>
    <property type="match status" value="1"/>
</dbReference>
<evidence type="ECO:0000313" key="3">
    <source>
        <dbReference type="EMBL" id="MBC3766124.1"/>
    </source>
</evidence>
<dbReference type="GO" id="GO:0016811">
    <property type="term" value="F:hydrolase activity, acting on carbon-nitrogen (but not peptide) bonds, in linear amides"/>
    <property type="evidence" value="ECO:0007669"/>
    <property type="project" value="InterPro"/>
</dbReference>
<proteinExistence type="predicted"/>
<dbReference type="EMBL" id="JACNEP010000006">
    <property type="protein sequence ID" value="MBC3766124.1"/>
    <property type="molecule type" value="Genomic_DNA"/>
</dbReference>
<dbReference type="AlphaFoldDB" id="A0A8J6ITN8"/>
<evidence type="ECO:0000259" key="2">
    <source>
        <dbReference type="PROSITE" id="PS50263"/>
    </source>
</evidence>
<evidence type="ECO:0000256" key="1">
    <source>
        <dbReference type="ARBA" id="ARBA00022801"/>
    </source>
</evidence>
<dbReference type="Gene3D" id="3.60.110.10">
    <property type="entry name" value="Carbon-nitrogen hydrolase"/>
    <property type="match status" value="1"/>
</dbReference>
<dbReference type="PANTHER" id="PTHR23088:SF27">
    <property type="entry name" value="DEAMINATED GLUTATHIONE AMIDASE"/>
    <property type="match status" value="1"/>
</dbReference>
<keyword evidence="4" id="KW-1185">Reference proteome</keyword>